<dbReference type="InterPro" id="IPR001846">
    <property type="entry name" value="VWF_type-D"/>
</dbReference>
<dbReference type="EMBL" id="JAIPUX010003289">
    <property type="protein sequence ID" value="KAH0620937.1"/>
    <property type="molecule type" value="Genomic_DNA"/>
</dbReference>
<dbReference type="InterPro" id="IPR050780">
    <property type="entry name" value="Mucin_vWF_Thrombospondin_sf"/>
</dbReference>
<feature type="domain" description="VWFD" evidence="5">
    <location>
        <begin position="92"/>
        <end position="269"/>
    </location>
</feature>
<keyword evidence="1" id="KW-1015">Disulfide bond</keyword>
<evidence type="ECO:0000256" key="3">
    <source>
        <dbReference type="SAM" id="MobiDB-lite"/>
    </source>
</evidence>
<evidence type="ECO:0000256" key="4">
    <source>
        <dbReference type="SAM" id="SignalP"/>
    </source>
</evidence>
<dbReference type="PANTHER" id="PTHR11339:SF228">
    <property type="entry name" value="OTOGELIN"/>
    <property type="match status" value="1"/>
</dbReference>
<evidence type="ECO:0000256" key="1">
    <source>
        <dbReference type="ARBA" id="ARBA00023157"/>
    </source>
</evidence>
<evidence type="ECO:0000259" key="5">
    <source>
        <dbReference type="PROSITE" id="PS51233"/>
    </source>
</evidence>
<keyword evidence="4" id="KW-0732">Signal</keyword>
<keyword evidence="7" id="KW-1185">Reference proteome</keyword>
<accession>A0ABQ7SU40</accession>
<feature type="chain" id="PRO_5045788641" description="VWFD domain-containing protein" evidence="4">
    <location>
        <begin position="23"/>
        <end position="288"/>
    </location>
</feature>
<comment type="caution">
    <text evidence="6">The sequence shown here is derived from an EMBL/GenBank/DDBJ whole genome shotgun (WGS) entry which is preliminary data.</text>
</comment>
<proteinExistence type="predicted"/>
<dbReference type="Pfam" id="PF00094">
    <property type="entry name" value="VWD"/>
    <property type="match status" value="1"/>
</dbReference>
<gene>
    <name evidence="6" type="ORF">JD844_021853</name>
</gene>
<name>A0ABQ7SU40_PHRPL</name>
<dbReference type="Pfam" id="PF08742">
    <property type="entry name" value="C8"/>
    <property type="match status" value="1"/>
</dbReference>
<sequence length="288" mass="32390">MEPRFGSAQGSLLFLCSPQAVAESSPSVTPGEERKSSSAVPQKEDPSALGKQVFGSSVYNSSSTTVFPLKEKRFYSTTCQSSMHNTGAERDSICRTWGQYHYETFDGLYYFFSGKSTYCLVRQNEVDEQSFSIQVHNDPHCKSSPYFCKRSISLYFSGDGEIRLSKEVTYKGIGISCIDIIVHFFSGKLTEDIEEFVESWREDPPQENILSSDASFNYEPPCLTHGQSFLQNQGSKRENILMSILMCLRSGADNATWCRALTEYARSCAQAGKPLHNWRAQFEQCGMQ</sequence>
<dbReference type="InterPro" id="IPR014853">
    <property type="entry name" value="VWF/SSPO/ZAN-like_Cys-rich_dom"/>
</dbReference>
<organism evidence="6 7">
    <name type="scientific">Phrynosoma platyrhinos</name>
    <name type="common">Desert horned lizard</name>
    <dbReference type="NCBI Taxonomy" id="52577"/>
    <lineage>
        <taxon>Eukaryota</taxon>
        <taxon>Metazoa</taxon>
        <taxon>Chordata</taxon>
        <taxon>Craniata</taxon>
        <taxon>Vertebrata</taxon>
        <taxon>Euteleostomi</taxon>
        <taxon>Lepidosauria</taxon>
        <taxon>Squamata</taxon>
        <taxon>Bifurcata</taxon>
        <taxon>Unidentata</taxon>
        <taxon>Episquamata</taxon>
        <taxon>Toxicofera</taxon>
        <taxon>Iguania</taxon>
        <taxon>Phrynosomatidae</taxon>
        <taxon>Phrynosomatinae</taxon>
        <taxon>Phrynosoma</taxon>
    </lineage>
</organism>
<evidence type="ECO:0000256" key="2">
    <source>
        <dbReference type="ARBA" id="ARBA00023180"/>
    </source>
</evidence>
<evidence type="ECO:0000313" key="6">
    <source>
        <dbReference type="EMBL" id="KAH0620937.1"/>
    </source>
</evidence>
<reference evidence="6 7" key="1">
    <citation type="journal article" date="2022" name="Gigascience">
        <title>A chromosome-level genome assembly and annotation of the desert horned lizard, Phrynosoma platyrhinos, provides insight into chromosomal rearrangements among reptiles.</title>
        <authorList>
            <person name="Koochekian N."/>
            <person name="Ascanio A."/>
            <person name="Farleigh K."/>
            <person name="Card D.C."/>
            <person name="Schield D.R."/>
            <person name="Castoe T.A."/>
            <person name="Jezkova T."/>
        </authorList>
    </citation>
    <scope>NUCLEOTIDE SEQUENCE [LARGE SCALE GENOMIC DNA]</scope>
    <source>
        <strain evidence="6">NK-2021</strain>
    </source>
</reference>
<dbReference type="PROSITE" id="PS51233">
    <property type="entry name" value="VWFD"/>
    <property type="match status" value="1"/>
</dbReference>
<feature type="compositionally biased region" description="Basic and acidic residues" evidence="3">
    <location>
        <begin position="31"/>
        <end position="46"/>
    </location>
</feature>
<feature type="signal peptide" evidence="4">
    <location>
        <begin position="1"/>
        <end position="22"/>
    </location>
</feature>
<evidence type="ECO:0000313" key="7">
    <source>
        <dbReference type="Proteomes" id="UP000826234"/>
    </source>
</evidence>
<feature type="region of interest" description="Disordered" evidence="3">
    <location>
        <begin position="23"/>
        <end position="48"/>
    </location>
</feature>
<protein>
    <recommendedName>
        <fullName evidence="5">VWFD domain-containing protein</fullName>
    </recommendedName>
</protein>
<keyword evidence="2" id="KW-0325">Glycoprotein</keyword>
<dbReference type="PANTHER" id="PTHR11339">
    <property type="entry name" value="EXTRACELLULAR MATRIX GLYCOPROTEIN RELATED"/>
    <property type="match status" value="1"/>
</dbReference>
<dbReference type="Proteomes" id="UP000826234">
    <property type="component" value="Unassembled WGS sequence"/>
</dbReference>